<sequence>MTLPFSPQDFKVELREEHELLRQSVRELCESRVRPYVEKGEREMAIPPEVRKAVVDAGLMGLNIKPDYGGQGGDLLSQAIVTEEISRVWPSLSTHVFIHWLFSTTLQLFASERLRSEHLPEVASGRAVVAFANTEPSGGSDVAGMRTTARKVGSHYVINGRKTFVTNGGIADRLLVTARTSQGERRWMGISMFLASREHGFKVEGRIETSGVRASNTAQLLFEDVRVPEGNLVGEEGNGFKQTMLAFDYSRVSVAAQGVGLAQAALEASLSYSSQREAFGQPVASFQMVQERLADAMAEVAAARLLTYFAASLLDRGNLQDGVVAASMAKFYATEVAERAASRAIEVHGGYGVSTPVERLLRDSQILKTYEGTNMIQRLTVVRQVMKSKFGVNVR</sequence>
<evidence type="ECO:0000259" key="8">
    <source>
        <dbReference type="Pfam" id="PF02770"/>
    </source>
</evidence>
<dbReference type="PIRSF" id="PIRSF016578">
    <property type="entry name" value="HsaA"/>
    <property type="match status" value="1"/>
</dbReference>
<dbReference type="GO" id="GO:0003995">
    <property type="term" value="F:acyl-CoA dehydrogenase activity"/>
    <property type="evidence" value="ECO:0007669"/>
    <property type="project" value="TreeGrafter"/>
</dbReference>
<keyword evidence="4 6" id="KW-0274">FAD</keyword>
<evidence type="ECO:0000313" key="11">
    <source>
        <dbReference type="Proteomes" id="UP000276741"/>
    </source>
</evidence>
<dbReference type="InterPro" id="IPR036250">
    <property type="entry name" value="AcylCo_DH-like_C"/>
</dbReference>
<dbReference type="FunFam" id="1.20.140.10:FF:000001">
    <property type="entry name" value="Acyl-CoA dehydrogenase"/>
    <property type="match status" value="1"/>
</dbReference>
<dbReference type="PANTHER" id="PTHR43884:SF12">
    <property type="entry name" value="ISOVALERYL-COA DEHYDROGENASE, MITOCHONDRIAL-RELATED"/>
    <property type="match status" value="1"/>
</dbReference>
<accession>A0A348B4J0</accession>
<dbReference type="InterPro" id="IPR009075">
    <property type="entry name" value="AcylCo_DH/oxidase_C"/>
</dbReference>
<dbReference type="InterPro" id="IPR013786">
    <property type="entry name" value="AcylCoA_DH/ox_N"/>
</dbReference>
<dbReference type="Gene3D" id="2.40.110.10">
    <property type="entry name" value="Butyryl-CoA Dehydrogenase, subunit A, domain 2"/>
    <property type="match status" value="1"/>
</dbReference>
<dbReference type="Pfam" id="PF00441">
    <property type="entry name" value="Acyl-CoA_dh_1"/>
    <property type="match status" value="1"/>
</dbReference>
<proteinExistence type="inferred from homology"/>
<dbReference type="Pfam" id="PF02771">
    <property type="entry name" value="Acyl-CoA_dh_N"/>
    <property type="match status" value="1"/>
</dbReference>
<dbReference type="GO" id="GO:0050660">
    <property type="term" value="F:flavin adenine dinucleotide binding"/>
    <property type="evidence" value="ECO:0007669"/>
    <property type="project" value="InterPro"/>
</dbReference>
<evidence type="ECO:0000259" key="9">
    <source>
        <dbReference type="Pfam" id="PF02771"/>
    </source>
</evidence>
<evidence type="ECO:0000256" key="1">
    <source>
        <dbReference type="ARBA" id="ARBA00001974"/>
    </source>
</evidence>
<dbReference type="InterPro" id="IPR046373">
    <property type="entry name" value="Acyl-CoA_Oxase/DH_mid-dom_sf"/>
</dbReference>
<evidence type="ECO:0000256" key="3">
    <source>
        <dbReference type="ARBA" id="ARBA00022630"/>
    </source>
</evidence>
<keyword evidence="11" id="KW-1185">Reference proteome</keyword>
<evidence type="ECO:0000256" key="4">
    <source>
        <dbReference type="ARBA" id="ARBA00022827"/>
    </source>
</evidence>
<dbReference type="InterPro" id="IPR009100">
    <property type="entry name" value="AcylCoA_DH/oxidase_NM_dom_sf"/>
</dbReference>
<evidence type="ECO:0000313" key="10">
    <source>
        <dbReference type="EMBL" id="BBD73092.1"/>
    </source>
</evidence>
<dbReference type="SUPFAM" id="SSF47203">
    <property type="entry name" value="Acyl-CoA dehydrogenase C-terminal domain-like"/>
    <property type="match status" value="1"/>
</dbReference>
<evidence type="ECO:0000256" key="6">
    <source>
        <dbReference type="RuleBase" id="RU362125"/>
    </source>
</evidence>
<dbReference type="FunFam" id="2.40.110.10:FF:000002">
    <property type="entry name" value="Acyl-CoA dehydrogenase fadE12"/>
    <property type="match status" value="1"/>
</dbReference>
<dbReference type="Gene3D" id="1.10.540.10">
    <property type="entry name" value="Acyl-CoA dehydrogenase/oxidase, N-terminal domain"/>
    <property type="match status" value="1"/>
</dbReference>
<dbReference type="AlphaFoldDB" id="A0A348B4J0"/>
<evidence type="ECO:0000256" key="5">
    <source>
        <dbReference type="ARBA" id="ARBA00023002"/>
    </source>
</evidence>
<comment type="cofactor">
    <cofactor evidence="1 6">
        <name>FAD</name>
        <dbReference type="ChEBI" id="CHEBI:57692"/>
    </cofactor>
</comment>
<dbReference type="Pfam" id="PF02770">
    <property type="entry name" value="Acyl-CoA_dh_M"/>
    <property type="match status" value="1"/>
</dbReference>
<organism evidence="10 11">
    <name type="scientific">Sulfodiicoccus acidiphilus</name>
    <dbReference type="NCBI Taxonomy" id="1670455"/>
    <lineage>
        <taxon>Archaea</taxon>
        <taxon>Thermoproteota</taxon>
        <taxon>Thermoprotei</taxon>
        <taxon>Sulfolobales</taxon>
        <taxon>Sulfolobaceae</taxon>
        <taxon>Sulfodiicoccus</taxon>
    </lineage>
</organism>
<name>A0A348B4J0_9CREN</name>
<feature type="domain" description="Acyl-CoA dehydrogenase/oxidase N-terminal" evidence="9">
    <location>
        <begin position="16"/>
        <end position="125"/>
    </location>
</feature>
<feature type="domain" description="Acyl-CoA oxidase/dehydrogenase middle" evidence="8">
    <location>
        <begin position="130"/>
        <end position="225"/>
    </location>
</feature>
<feature type="domain" description="Acyl-CoA dehydrogenase/oxidase C-terminal" evidence="7">
    <location>
        <begin position="237"/>
        <end position="385"/>
    </location>
</feature>
<dbReference type="GeneID" id="38666990"/>
<dbReference type="EMBL" id="AP018553">
    <property type="protein sequence ID" value="BBD73092.1"/>
    <property type="molecule type" value="Genomic_DNA"/>
</dbReference>
<reference evidence="11" key="1">
    <citation type="submission" date="2018-04" db="EMBL/GenBank/DDBJ databases">
        <title>Complete genome sequence of Sulfodiicoccus acidiphilus strain HS-1.</title>
        <authorList>
            <person name="Sakai H.D."/>
            <person name="Kurosawa N."/>
        </authorList>
    </citation>
    <scope>NUCLEOTIDE SEQUENCE [LARGE SCALE GENOMIC DNA]</scope>
    <source>
        <strain evidence="11">HS-1</strain>
    </source>
</reference>
<dbReference type="Proteomes" id="UP000276741">
    <property type="component" value="Chromosome"/>
</dbReference>
<protein>
    <submittedName>
        <fullName evidence="10">Acyl-CoA dehydrogenase</fullName>
    </submittedName>
</protein>
<dbReference type="RefSeq" id="WP_126450250.1">
    <property type="nucleotide sequence ID" value="NZ_AP018553.1"/>
</dbReference>
<dbReference type="PANTHER" id="PTHR43884">
    <property type="entry name" value="ACYL-COA DEHYDROGENASE"/>
    <property type="match status" value="1"/>
</dbReference>
<dbReference type="InterPro" id="IPR006091">
    <property type="entry name" value="Acyl-CoA_Oxase/DH_mid-dom"/>
</dbReference>
<evidence type="ECO:0000259" key="7">
    <source>
        <dbReference type="Pfam" id="PF00441"/>
    </source>
</evidence>
<dbReference type="InterPro" id="IPR037069">
    <property type="entry name" value="AcylCoA_DH/ox_N_sf"/>
</dbReference>
<evidence type="ECO:0000256" key="2">
    <source>
        <dbReference type="ARBA" id="ARBA00009347"/>
    </source>
</evidence>
<keyword evidence="5 6" id="KW-0560">Oxidoreductase</keyword>
<keyword evidence="3 6" id="KW-0285">Flavoprotein</keyword>
<comment type="similarity">
    <text evidence="2 6">Belongs to the acyl-CoA dehydrogenase family.</text>
</comment>
<dbReference type="SUPFAM" id="SSF56645">
    <property type="entry name" value="Acyl-CoA dehydrogenase NM domain-like"/>
    <property type="match status" value="1"/>
</dbReference>
<gene>
    <name evidence="10" type="ORF">HS1genome_1481</name>
</gene>
<dbReference type="KEGG" id="sacd:HS1genome_1481"/>
<dbReference type="Gene3D" id="1.20.140.10">
    <property type="entry name" value="Butyryl-CoA Dehydrogenase, subunit A, domain 3"/>
    <property type="match status" value="1"/>
</dbReference>